<name>A0A8J2LH78_9HEXA</name>
<feature type="compositionally biased region" description="Gly residues" evidence="2">
    <location>
        <begin position="310"/>
        <end position="331"/>
    </location>
</feature>
<reference evidence="3" key="1">
    <citation type="submission" date="2021-06" db="EMBL/GenBank/DDBJ databases">
        <authorList>
            <person name="Hodson N. C."/>
            <person name="Mongue J. A."/>
            <person name="Jaron S. K."/>
        </authorList>
    </citation>
    <scope>NUCLEOTIDE SEQUENCE</scope>
</reference>
<protein>
    <submittedName>
        <fullName evidence="3">Uncharacterized protein</fullName>
    </submittedName>
</protein>
<sequence length="715" mass="80700">MQMSSKPMEDLLLKLDRKSTESFSSFYCHIQHQELNLAHSPNDKTWKSFFVCVLLQLFHCPGYDNLEDIVEPASNESRARLYVKINEIIRCSSQIFKKTITCEEISKTIQNRAKGIQYYIKDFLIFLNDTSIVVLETRKAEQYDQLFKWDEQEEDLQSQNNQLEREHKNAEEQLPSNITINENRNDILEVTGKHLLVSDVLKSIKGYSFKELRLVAGLTIFLDADFPQDRFHGKNVVMSALNIEVIRKVTINTSGHSVCRFKCLKAPNGFNSGRNGTDGEDGAAGESAGHVYLLTSKWESSQNLTIIANGGNGGFGQDGGDGSDGGPGRNGVDGNADENWKKQKGRNKYIHRGTKGERGDKGGDGGAGGRGGQGGYDGVDHGCAWHNYSFMFGEWRYSRGELGVKKQNVWYGGNGWELITLRSENEVKSCRADNGINGITGKHFSVRARRRNTTVTQNKISKNEILAMSKDVRTRFNRREITTLSIETAALNSDQALREELSILENIKLHEMTAKGEIAERLEQYKKRIIDGEDLQAKTKSEMSGTKRRQEVVSHNLKKVVSEKERLRSIINTTQGFVNQLRKICLQARLKFQNQPKQQIQATLTKEFDGMSLEPETTKQVISEDNQINPDTLIAQYKDIQNLMELPDEVLPVILGSRFSNRDSARAFQEALQTVISKQHLSDAAKGFVIKIFKHFQSYKAATAYDISKTTSQQI</sequence>
<organism evidence="3 4">
    <name type="scientific">Allacma fusca</name>
    <dbReference type="NCBI Taxonomy" id="39272"/>
    <lineage>
        <taxon>Eukaryota</taxon>
        <taxon>Metazoa</taxon>
        <taxon>Ecdysozoa</taxon>
        <taxon>Arthropoda</taxon>
        <taxon>Hexapoda</taxon>
        <taxon>Collembola</taxon>
        <taxon>Symphypleona</taxon>
        <taxon>Sminthuridae</taxon>
        <taxon>Allacma</taxon>
    </lineage>
</organism>
<accession>A0A8J2LH78</accession>
<feature type="region of interest" description="Disordered" evidence="2">
    <location>
        <begin position="309"/>
        <end position="373"/>
    </location>
</feature>
<feature type="compositionally biased region" description="Basic and acidic residues" evidence="2">
    <location>
        <begin position="354"/>
        <end position="363"/>
    </location>
</feature>
<feature type="compositionally biased region" description="Basic residues" evidence="2">
    <location>
        <begin position="342"/>
        <end position="353"/>
    </location>
</feature>
<feature type="coiled-coil region" evidence="1">
    <location>
        <begin position="146"/>
        <end position="173"/>
    </location>
</feature>
<dbReference type="EMBL" id="CAJVCH010568196">
    <property type="protein sequence ID" value="CAG7833034.1"/>
    <property type="molecule type" value="Genomic_DNA"/>
</dbReference>
<gene>
    <name evidence="3" type="ORF">AFUS01_LOCUS42686</name>
</gene>
<evidence type="ECO:0000313" key="4">
    <source>
        <dbReference type="Proteomes" id="UP000708208"/>
    </source>
</evidence>
<proteinExistence type="predicted"/>
<keyword evidence="4" id="KW-1185">Reference proteome</keyword>
<dbReference type="AlphaFoldDB" id="A0A8J2LH78"/>
<comment type="caution">
    <text evidence="3">The sequence shown here is derived from an EMBL/GenBank/DDBJ whole genome shotgun (WGS) entry which is preliminary data.</text>
</comment>
<keyword evidence="1" id="KW-0175">Coiled coil</keyword>
<dbReference type="Proteomes" id="UP000708208">
    <property type="component" value="Unassembled WGS sequence"/>
</dbReference>
<evidence type="ECO:0000256" key="2">
    <source>
        <dbReference type="SAM" id="MobiDB-lite"/>
    </source>
</evidence>
<evidence type="ECO:0000313" key="3">
    <source>
        <dbReference type="EMBL" id="CAG7833034.1"/>
    </source>
</evidence>
<evidence type="ECO:0000256" key="1">
    <source>
        <dbReference type="SAM" id="Coils"/>
    </source>
</evidence>
<dbReference type="OrthoDB" id="7613328at2759"/>
<feature type="compositionally biased region" description="Gly residues" evidence="2">
    <location>
        <begin position="364"/>
        <end position="373"/>
    </location>
</feature>